<dbReference type="PANTHER" id="PTHR30024:SF21">
    <property type="entry name" value="ABC TRANSPORTER SUBSTRATE-BINDING PROTEIN"/>
    <property type="match status" value="1"/>
</dbReference>
<feature type="domain" description="SsuA/THI5-like" evidence="5">
    <location>
        <begin position="59"/>
        <end position="260"/>
    </location>
</feature>
<dbReference type="RefSeq" id="WP_295690733.1">
    <property type="nucleotide sequence ID" value="NZ_BAABGL010000006.1"/>
</dbReference>
<dbReference type="InterPro" id="IPR010067">
    <property type="entry name" value="ABC_SsuA_sub-bd"/>
</dbReference>
<name>A0ABP8JAU3_9MICO</name>
<evidence type="ECO:0000256" key="4">
    <source>
        <dbReference type="SAM" id="SignalP"/>
    </source>
</evidence>
<dbReference type="EMBL" id="BAABGL010000006">
    <property type="protein sequence ID" value="GAA4387946.1"/>
    <property type="molecule type" value="Genomic_DNA"/>
</dbReference>
<dbReference type="Pfam" id="PF09084">
    <property type="entry name" value="NMT1"/>
    <property type="match status" value="1"/>
</dbReference>
<feature type="chain" id="PRO_5047518491" evidence="4">
    <location>
        <begin position="24"/>
        <end position="347"/>
    </location>
</feature>
<gene>
    <name evidence="6" type="ORF">GCM10023167_12250</name>
</gene>
<evidence type="ECO:0000256" key="2">
    <source>
        <dbReference type="ARBA" id="ARBA00022448"/>
    </source>
</evidence>
<evidence type="ECO:0000256" key="3">
    <source>
        <dbReference type="ARBA" id="ARBA00022729"/>
    </source>
</evidence>
<comment type="caution">
    <text evidence="6">The sequence shown here is derived from an EMBL/GenBank/DDBJ whole genome shotgun (WGS) entry which is preliminary data.</text>
</comment>
<comment type="subcellular location">
    <subcellularLocation>
        <location evidence="1">Periplasm</location>
    </subcellularLocation>
</comment>
<evidence type="ECO:0000313" key="7">
    <source>
        <dbReference type="Proteomes" id="UP001500642"/>
    </source>
</evidence>
<proteinExistence type="predicted"/>
<reference evidence="7" key="1">
    <citation type="journal article" date="2019" name="Int. J. Syst. Evol. Microbiol.">
        <title>The Global Catalogue of Microorganisms (GCM) 10K type strain sequencing project: providing services to taxonomists for standard genome sequencing and annotation.</title>
        <authorList>
            <consortium name="The Broad Institute Genomics Platform"/>
            <consortium name="The Broad Institute Genome Sequencing Center for Infectious Disease"/>
            <person name="Wu L."/>
            <person name="Ma J."/>
        </authorList>
    </citation>
    <scope>NUCLEOTIDE SEQUENCE [LARGE SCALE GENOMIC DNA]</scope>
    <source>
        <strain evidence="7">JCM 17808</strain>
    </source>
</reference>
<dbReference type="PROSITE" id="PS51257">
    <property type="entry name" value="PROKAR_LIPOPROTEIN"/>
    <property type="match status" value="1"/>
</dbReference>
<dbReference type="NCBIfam" id="TIGR01728">
    <property type="entry name" value="SsuA_fam"/>
    <property type="match status" value="1"/>
</dbReference>
<dbReference type="Proteomes" id="UP001500642">
    <property type="component" value="Unassembled WGS sequence"/>
</dbReference>
<dbReference type="PANTHER" id="PTHR30024">
    <property type="entry name" value="ALIPHATIC SULFONATES-BINDING PROTEIN-RELATED"/>
    <property type="match status" value="1"/>
</dbReference>
<dbReference type="Gene3D" id="3.40.190.10">
    <property type="entry name" value="Periplasmic binding protein-like II"/>
    <property type="match status" value="2"/>
</dbReference>
<feature type="signal peptide" evidence="4">
    <location>
        <begin position="1"/>
        <end position="23"/>
    </location>
</feature>
<evidence type="ECO:0000259" key="5">
    <source>
        <dbReference type="Pfam" id="PF09084"/>
    </source>
</evidence>
<organism evidence="6 7">
    <name type="scientific">Brevibacterium pityocampae</name>
    <dbReference type="NCBI Taxonomy" id="506594"/>
    <lineage>
        <taxon>Bacteria</taxon>
        <taxon>Bacillati</taxon>
        <taxon>Actinomycetota</taxon>
        <taxon>Actinomycetes</taxon>
        <taxon>Micrococcales</taxon>
        <taxon>Brevibacteriaceae</taxon>
        <taxon>Brevibacterium</taxon>
    </lineage>
</organism>
<dbReference type="SUPFAM" id="SSF53850">
    <property type="entry name" value="Periplasmic binding protein-like II"/>
    <property type="match status" value="1"/>
</dbReference>
<evidence type="ECO:0000313" key="6">
    <source>
        <dbReference type="EMBL" id="GAA4387946.1"/>
    </source>
</evidence>
<sequence>MTSTLRRLATAAGLLTVSSLALSGCLAGEDAAPADAADGAPDSLSVDYATYNPLSLVIKEKGWLEAALAEDGVEVEWVFSAGSNKANESLRAQAVDVGSTAGSAALLARANGSPIHVIDLYSQPEWSALVTTPDSGIGSVADLEGKTVAATKGTDPYFFLVQALATEGLTIDDVEVQNIQHADGRTALENGQVDAWSGLDPIMAASEGAGNTLFYRNIDFNTYGFLNADESFLEESPELAQTVVDVYAYARDWALANTEETTRILAAEASIEEDVAATTIERTHLDIDPVPGPDQIEVLERIAPTLVETGDVSDQAQVDEAIDTIVDDRFAAGADASRVAEAIEAAG</sequence>
<accession>A0ABP8JAU3</accession>
<dbReference type="InterPro" id="IPR015168">
    <property type="entry name" value="SsuA/THI5"/>
</dbReference>
<keyword evidence="2" id="KW-0813">Transport</keyword>
<protein>
    <submittedName>
        <fullName evidence="6">Aliphatic sulfonate ABC transporter substrate-binding protein</fullName>
    </submittedName>
</protein>
<evidence type="ECO:0000256" key="1">
    <source>
        <dbReference type="ARBA" id="ARBA00004418"/>
    </source>
</evidence>
<keyword evidence="7" id="KW-1185">Reference proteome</keyword>
<keyword evidence="3 4" id="KW-0732">Signal</keyword>